<evidence type="ECO:0000313" key="1">
    <source>
        <dbReference type="EMBL" id="GBG12028.1"/>
    </source>
</evidence>
<proteinExistence type="predicted"/>
<protein>
    <recommendedName>
        <fullName evidence="3">DNA-binding protein</fullName>
    </recommendedName>
</protein>
<gene>
    <name evidence="1" type="ORF">PAT3040_06888</name>
</gene>
<evidence type="ECO:0000313" key="2">
    <source>
        <dbReference type="Proteomes" id="UP000245202"/>
    </source>
</evidence>
<reference evidence="1 2" key="1">
    <citation type="submission" date="2017-08" db="EMBL/GenBank/DDBJ databases">
        <title>Substantial Increase in Enzyme Production by Combined Drug-Resistance Mutations in Paenibacillus agaridevorans.</title>
        <authorList>
            <person name="Tanaka Y."/>
            <person name="Funane K."/>
            <person name="Hosaka T."/>
            <person name="Shiwa Y."/>
            <person name="Fujita N."/>
            <person name="Miyazaki T."/>
            <person name="Yoshikawa H."/>
            <person name="Murakami K."/>
            <person name="Kasahara K."/>
            <person name="Inaoka T."/>
            <person name="Hiraga Y."/>
            <person name="Ochi K."/>
        </authorList>
    </citation>
    <scope>NUCLEOTIDE SEQUENCE [LARGE SCALE GENOMIC DNA]</scope>
    <source>
        <strain evidence="1 2">T-3040</strain>
    </source>
</reference>
<comment type="caution">
    <text evidence="1">The sequence shown here is derived from an EMBL/GenBank/DDBJ whole genome shotgun (WGS) entry which is preliminary data.</text>
</comment>
<organism evidence="1 2">
    <name type="scientific">Paenibacillus agaridevorans</name>
    <dbReference type="NCBI Taxonomy" id="171404"/>
    <lineage>
        <taxon>Bacteria</taxon>
        <taxon>Bacillati</taxon>
        <taxon>Bacillota</taxon>
        <taxon>Bacilli</taxon>
        <taxon>Bacillales</taxon>
        <taxon>Paenibacillaceae</taxon>
        <taxon>Paenibacillus</taxon>
    </lineage>
</organism>
<sequence length="53" mass="5989">MDKRIVIAAYRRGIITIQECAQIIGVDSKQINRLVDESILPAPERPRLEGRSV</sequence>
<dbReference type="AlphaFoldDB" id="A0A2R5F310"/>
<accession>A0A2R5F310</accession>
<dbReference type="Proteomes" id="UP000245202">
    <property type="component" value="Unassembled WGS sequence"/>
</dbReference>
<dbReference type="EMBL" id="BDQX01000458">
    <property type="protein sequence ID" value="GBG12028.1"/>
    <property type="molecule type" value="Genomic_DNA"/>
</dbReference>
<name>A0A2R5F310_9BACL</name>
<evidence type="ECO:0008006" key="3">
    <source>
        <dbReference type="Google" id="ProtNLM"/>
    </source>
</evidence>
<keyword evidence="2" id="KW-1185">Reference proteome</keyword>
<dbReference type="RefSeq" id="WP_179215429.1">
    <property type="nucleotide sequence ID" value="NZ_BDQX01000458.1"/>
</dbReference>